<evidence type="ECO:0000256" key="1">
    <source>
        <dbReference type="SAM" id="MobiDB-lite"/>
    </source>
</evidence>
<dbReference type="InterPro" id="IPR056937">
    <property type="entry name" value="YqbQ/XkdQ"/>
</dbReference>
<evidence type="ECO:0000259" key="3">
    <source>
        <dbReference type="Pfam" id="PF24032"/>
    </source>
</evidence>
<accession>A0A2K8T3E5</accession>
<feature type="region of interest" description="Disordered" evidence="1">
    <location>
        <begin position="1"/>
        <end position="31"/>
    </location>
</feature>
<proteinExistence type="predicted"/>
<organism evidence="4 5">
    <name type="scientific">Nostoc flagelliforme CCNUN1</name>
    <dbReference type="NCBI Taxonomy" id="2038116"/>
    <lineage>
        <taxon>Bacteria</taxon>
        <taxon>Bacillati</taxon>
        <taxon>Cyanobacteriota</taxon>
        <taxon>Cyanophyceae</taxon>
        <taxon>Nostocales</taxon>
        <taxon>Nostocaceae</taxon>
        <taxon>Nostoc</taxon>
    </lineage>
</organism>
<name>A0A2K8T3E5_9NOSO</name>
<reference evidence="4 5" key="1">
    <citation type="submission" date="2017-11" db="EMBL/GenBank/DDBJ databases">
        <title>Complete genome of a free-living desiccation-tolerant cyanobacterium and its photosynthetic adaptation to extreme terrestrial habitat.</title>
        <authorList>
            <person name="Shang J."/>
        </authorList>
    </citation>
    <scope>NUCLEOTIDE SEQUENCE [LARGE SCALE GENOMIC DNA]</scope>
    <source>
        <strain evidence="4 5">CCNUN1</strain>
    </source>
</reference>
<feature type="domain" description="YqbQ/XkdQ" evidence="3">
    <location>
        <begin position="144"/>
        <end position="387"/>
    </location>
</feature>
<dbReference type="NCBIfam" id="NF033848">
    <property type="entry name" value="VgrG_rel"/>
    <property type="match status" value="1"/>
</dbReference>
<evidence type="ECO:0000313" key="4">
    <source>
        <dbReference type="EMBL" id="AUB42179.1"/>
    </source>
</evidence>
<dbReference type="Proteomes" id="UP000232003">
    <property type="component" value="Chromosome"/>
</dbReference>
<dbReference type="SUPFAM" id="SSF69349">
    <property type="entry name" value="Phage fibre proteins"/>
    <property type="match status" value="1"/>
</dbReference>
<evidence type="ECO:0000313" key="5">
    <source>
        <dbReference type="Proteomes" id="UP000232003"/>
    </source>
</evidence>
<dbReference type="InterPro" id="IPR006531">
    <property type="entry name" value="Gp5/Vgr_OB"/>
</dbReference>
<dbReference type="SUPFAM" id="SSF69279">
    <property type="entry name" value="Phage tail proteins"/>
    <property type="match status" value="1"/>
</dbReference>
<dbReference type="OrthoDB" id="9762420at2"/>
<dbReference type="Pfam" id="PF04717">
    <property type="entry name" value="Phage_base_V"/>
    <property type="match status" value="1"/>
</dbReference>
<sequence length="699" mass="76480">MPNIPNSSKPRSAKPNSAKPNSAKPISGKNNSENLYLNKPILKLGGASAPKELVDDILEIVVNESLHMPSMFVMKIHNVYVAASENSKPWKNENYFNIGDQITVGFEAGTTEDPEFLLPEVEHQLIEGEITGIEVKFVAPSTAHIIVRGYDRSHRLHRGRYNRSFSNCTDTDIVRKVAQEAGIRIGQLDASGVSHEYVFQENQTNMEFLRERAAKIGFELFMQDKKLYFRKPKSKDFLLLEWLHNVMSFDVRVTSAEQVSSVQVNSWDYSNKKLITGTASKEQLVTVTGNGHGSSTSNKFKMQQPPKMIVVDQPVDTLKEAEQMAQALCNELGGEFVTADAKAMGNPKIRPGKIVKLENMGTRYSGDYYVTETCHHYIQGNYTTGFTVRGLREGSLLSTLPPKTHLQPGQTLLVGLVTKNNDPKGLGRVKVKFPTLTMGHESNWARVVGLGAANQRGFYCLPEINDEVLVGFEHGDIHRPYIVGGVWNGKDKTVETVANTVKNRKVRVRTIKTRTGHTIQFVEEDDKRSKAGIYIKTSGGHRIDINDSQKFIEIKTTGRHKIRMDDKPTSKMINITTSGRNRVILNDTQSIVSVRTKMGQFLTFRDIGMNVTLNTTGTINVNGAAAVNVSSGGAVNVNAGGLVSVKAGGAANLVAGGPISATSAAPITLTSASAIAITAPKISMKGAVTTMFPIVVGPV</sequence>
<dbReference type="RefSeq" id="WP_100902300.1">
    <property type="nucleotide sequence ID" value="NZ_CAWNNC010000001.1"/>
</dbReference>
<dbReference type="Pfam" id="PF24032">
    <property type="entry name" value="YQBQ"/>
    <property type="match status" value="1"/>
</dbReference>
<keyword evidence="5" id="KW-1185">Reference proteome</keyword>
<evidence type="ECO:0000259" key="2">
    <source>
        <dbReference type="Pfam" id="PF04717"/>
    </source>
</evidence>
<dbReference type="EMBL" id="CP024785">
    <property type="protein sequence ID" value="AUB42179.1"/>
    <property type="molecule type" value="Genomic_DNA"/>
</dbReference>
<dbReference type="InterPro" id="IPR037026">
    <property type="entry name" value="Vgr_OB-fold_dom_sf"/>
</dbReference>
<dbReference type="InterPro" id="IPR047702">
    <property type="entry name" value="VgrG-rel"/>
</dbReference>
<protein>
    <submittedName>
        <fullName evidence="4">Uncharacterized protein</fullName>
    </submittedName>
</protein>
<feature type="domain" description="Gp5/Type VI secretion system Vgr protein OB-fold" evidence="2">
    <location>
        <begin position="414"/>
        <end position="487"/>
    </location>
</feature>
<dbReference type="Gene3D" id="2.40.50.230">
    <property type="entry name" value="Gp5 N-terminal domain"/>
    <property type="match status" value="1"/>
</dbReference>
<gene>
    <name evidence="4" type="ORF">COO91_08286</name>
</gene>
<dbReference type="AlphaFoldDB" id="A0A2K8T3E5"/>
<dbReference type="SUPFAM" id="SSF69255">
    <property type="entry name" value="gp5 N-terminal domain-like"/>
    <property type="match status" value="1"/>
</dbReference>
<dbReference type="KEGG" id="nfl:COO91_08286"/>
<feature type="compositionally biased region" description="Polar residues" evidence="1">
    <location>
        <begin position="1"/>
        <end position="20"/>
    </location>
</feature>